<evidence type="ECO:0000313" key="1">
    <source>
        <dbReference type="EMBL" id="KAF9651015.1"/>
    </source>
</evidence>
<evidence type="ECO:0000313" key="2">
    <source>
        <dbReference type="Proteomes" id="UP000886501"/>
    </source>
</evidence>
<proteinExistence type="predicted"/>
<reference evidence="1" key="1">
    <citation type="submission" date="2019-10" db="EMBL/GenBank/DDBJ databases">
        <authorList>
            <consortium name="DOE Joint Genome Institute"/>
            <person name="Kuo A."/>
            <person name="Miyauchi S."/>
            <person name="Kiss E."/>
            <person name="Drula E."/>
            <person name="Kohler A."/>
            <person name="Sanchez-Garcia M."/>
            <person name="Andreopoulos B."/>
            <person name="Barry K.W."/>
            <person name="Bonito G."/>
            <person name="Buee M."/>
            <person name="Carver A."/>
            <person name="Chen C."/>
            <person name="Cichocki N."/>
            <person name="Clum A."/>
            <person name="Culley D."/>
            <person name="Crous P.W."/>
            <person name="Fauchery L."/>
            <person name="Girlanda M."/>
            <person name="Hayes R."/>
            <person name="Keri Z."/>
            <person name="Labutti K."/>
            <person name="Lipzen A."/>
            <person name="Lombard V."/>
            <person name="Magnuson J."/>
            <person name="Maillard F."/>
            <person name="Morin E."/>
            <person name="Murat C."/>
            <person name="Nolan M."/>
            <person name="Ohm R."/>
            <person name="Pangilinan J."/>
            <person name="Pereira M."/>
            <person name="Perotto S."/>
            <person name="Peter M."/>
            <person name="Riley R."/>
            <person name="Sitrit Y."/>
            <person name="Stielow B."/>
            <person name="Szollosi G."/>
            <person name="Zifcakova L."/>
            <person name="Stursova M."/>
            <person name="Spatafora J.W."/>
            <person name="Tedersoo L."/>
            <person name="Vaario L.-M."/>
            <person name="Yamada A."/>
            <person name="Yan M."/>
            <person name="Wang P."/>
            <person name="Xu J."/>
            <person name="Bruns T."/>
            <person name="Baldrian P."/>
            <person name="Vilgalys R."/>
            <person name="Henrissat B."/>
            <person name="Grigoriev I.V."/>
            <person name="Hibbett D."/>
            <person name="Nagy L.G."/>
            <person name="Martin F.M."/>
        </authorList>
    </citation>
    <scope>NUCLEOTIDE SEQUENCE</scope>
    <source>
        <strain evidence="1">P2</strain>
    </source>
</reference>
<comment type="caution">
    <text evidence="1">The sequence shown here is derived from an EMBL/GenBank/DDBJ whole genome shotgun (WGS) entry which is preliminary data.</text>
</comment>
<name>A0ACB6ZNN4_THEGA</name>
<dbReference type="Proteomes" id="UP000886501">
    <property type="component" value="Unassembled WGS sequence"/>
</dbReference>
<sequence length="453" mass="50521">MSPILSSRPVIPHIRTSCSNCNLPLEFPVPNPNPPPSTLLQIRCFQCQTIFNHAFYPGQLPPNFADPGPSKPSAPGPSRKARKIGTDERPLETGYYDLLGVPVDATADDIKKAYRRLAIKFHPDKNRDDPHAEDRFKEIAIAYQTLTDPALRKKYNEFGPKESAPEGGYVDPEEVFGAIFGGERFIPIIGEISLAKDMKSALQDEDNSEDVPRDAKGRGILSAEEKTKREEKAKKVAAEKAVARKQRIDKLVEVLERKLSIFTESANGPDDSQVTTSWRAICYLEAQELKTESYGVDLLHAIGFVYVAKAKHHLATHQTFLGVGGWLHNVQGKYHVFSETVSTVRSAMELKAVFDQIQAAERDGNLSPEEKRKLEEQAAEKGLQALFKAKTCDKVLEDPSITPTKANLRAVALQILGEAYMSVRKEDEERKEENEYVRIDTKGSVGPTPQDRR</sequence>
<protein>
    <submittedName>
        <fullName evidence="1">DnaJ-domain-containing protein</fullName>
    </submittedName>
</protein>
<keyword evidence="2" id="KW-1185">Reference proteome</keyword>
<gene>
    <name evidence="1" type="ORF">BDM02DRAFT_3154583</name>
</gene>
<dbReference type="EMBL" id="MU117979">
    <property type="protein sequence ID" value="KAF9651015.1"/>
    <property type="molecule type" value="Genomic_DNA"/>
</dbReference>
<organism evidence="1 2">
    <name type="scientific">Thelephora ganbajun</name>
    <name type="common">Ganba fungus</name>
    <dbReference type="NCBI Taxonomy" id="370292"/>
    <lineage>
        <taxon>Eukaryota</taxon>
        <taxon>Fungi</taxon>
        <taxon>Dikarya</taxon>
        <taxon>Basidiomycota</taxon>
        <taxon>Agaricomycotina</taxon>
        <taxon>Agaricomycetes</taxon>
        <taxon>Thelephorales</taxon>
        <taxon>Thelephoraceae</taxon>
        <taxon>Thelephora</taxon>
    </lineage>
</organism>
<reference evidence="1" key="2">
    <citation type="journal article" date="2020" name="Nat. Commun.">
        <title>Large-scale genome sequencing of mycorrhizal fungi provides insights into the early evolution of symbiotic traits.</title>
        <authorList>
            <person name="Miyauchi S."/>
            <person name="Kiss E."/>
            <person name="Kuo A."/>
            <person name="Drula E."/>
            <person name="Kohler A."/>
            <person name="Sanchez-Garcia M."/>
            <person name="Morin E."/>
            <person name="Andreopoulos B."/>
            <person name="Barry K.W."/>
            <person name="Bonito G."/>
            <person name="Buee M."/>
            <person name="Carver A."/>
            <person name="Chen C."/>
            <person name="Cichocki N."/>
            <person name="Clum A."/>
            <person name="Culley D."/>
            <person name="Crous P.W."/>
            <person name="Fauchery L."/>
            <person name="Girlanda M."/>
            <person name="Hayes R.D."/>
            <person name="Keri Z."/>
            <person name="LaButti K."/>
            <person name="Lipzen A."/>
            <person name="Lombard V."/>
            <person name="Magnuson J."/>
            <person name="Maillard F."/>
            <person name="Murat C."/>
            <person name="Nolan M."/>
            <person name="Ohm R.A."/>
            <person name="Pangilinan J."/>
            <person name="Pereira M.F."/>
            <person name="Perotto S."/>
            <person name="Peter M."/>
            <person name="Pfister S."/>
            <person name="Riley R."/>
            <person name="Sitrit Y."/>
            <person name="Stielow J.B."/>
            <person name="Szollosi G."/>
            <person name="Zifcakova L."/>
            <person name="Stursova M."/>
            <person name="Spatafora J.W."/>
            <person name="Tedersoo L."/>
            <person name="Vaario L.M."/>
            <person name="Yamada A."/>
            <person name="Yan M."/>
            <person name="Wang P."/>
            <person name="Xu J."/>
            <person name="Bruns T."/>
            <person name="Baldrian P."/>
            <person name="Vilgalys R."/>
            <person name="Dunand C."/>
            <person name="Henrissat B."/>
            <person name="Grigoriev I.V."/>
            <person name="Hibbett D."/>
            <person name="Nagy L.G."/>
            <person name="Martin F.M."/>
        </authorList>
    </citation>
    <scope>NUCLEOTIDE SEQUENCE</scope>
    <source>
        <strain evidence="1">P2</strain>
    </source>
</reference>
<accession>A0ACB6ZNN4</accession>